<feature type="compositionally biased region" description="Basic and acidic residues" evidence="1">
    <location>
        <begin position="94"/>
        <end position="107"/>
    </location>
</feature>
<reference evidence="2 3" key="1">
    <citation type="submission" date="2019-01" db="EMBL/GenBank/DDBJ databases">
        <title>Genome sequencing of the rare red list fungi Fomitopsis rosea.</title>
        <authorList>
            <person name="Buettner E."/>
            <person name="Kellner H."/>
        </authorList>
    </citation>
    <scope>NUCLEOTIDE SEQUENCE [LARGE SCALE GENOMIC DNA]</scope>
    <source>
        <strain evidence="2 3">DSM 105464</strain>
    </source>
</reference>
<accession>A0A4Y9XSI6</accession>
<organism evidence="2 3">
    <name type="scientific">Rhodofomes roseus</name>
    <dbReference type="NCBI Taxonomy" id="34475"/>
    <lineage>
        <taxon>Eukaryota</taxon>
        <taxon>Fungi</taxon>
        <taxon>Dikarya</taxon>
        <taxon>Basidiomycota</taxon>
        <taxon>Agaricomycotina</taxon>
        <taxon>Agaricomycetes</taxon>
        <taxon>Polyporales</taxon>
        <taxon>Rhodofomes</taxon>
    </lineage>
</organism>
<dbReference type="EMBL" id="SEKV01000885">
    <property type="protein sequence ID" value="TFY53005.1"/>
    <property type="molecule type" value="Genomic_DNA"/>
</dbReference>
<name>A0A4Y9XSI6_9APHY</name>
<feature type="region of interest" description="Disordered" evidence="1">
    <location>
        <begin position="94"/>
        <end position="142"/>
    </location>
</feature>
<feature type="compositionally biased region" description="Acidic residues" evidence="1">
    <location>
        <begin position="113"/>
        <end position="124"/>
    </location>
</feature>
<evidence type="ECO:0000256" key="1">
    <source>
        <dbReference type="SAM" id="MobiDB-lite"/>
    </source>
</evidence>
<protein>
    <submittedName>
        <fullName evidence="2">Uncharacterized protein</fullName>
    </submittedName>
</protein>
<proteinExistence type="predicted"/>
<evidence type="ECO:0000313" key="3">
    <source>
        <dbReference type="Proteomes" id="UP000298390"/>
    </source>
</evidence>
<sequence>MSSWAPSAGPPPVGMQVQLQPQHDSMLVFHQYQQYISNWQRAFPGVPAPTLQDYVVLQSTAVPAPVSLPAPPPQVIQPELELYGELEKLKADMAELKRAREEEKDHGNGGSGGDEDGEDGDDESEVRKPARKRHKAERQSQILSVARYKKALTPDQLTVRTELWVRPDQ</sequence>
<gene>
    <name evidence="2" type="ORF">EVJ58_g9695</name>
</gene>
<evidence type="ECO:0000313" key="2">
    <source>
        <dbReference type="EMBL" id="TFY53005.1"/>
    </source>
</evidence>
<dbReference type="AlphaFoldDB" id="A0A4Y9XSI6"/>
<dbReference type="STRING" id="34475.A0A4Y9XSI6"/>
<dbReference type="Proteomes" id="UP000298390">
    <property type="component" value="Unassembled WGS sequence"/>
</dbReference>
<comment type="caution">
    <text evidence="2">The sequence shown here is derived from an EMBL/GenBank/DDBJ whole genome shotgun (WGS) entry which is preliminary data.</text>
</comment>